<dbReference type="CDD" id="cd06171">
    <property type="entry name" value="Sigma70_r4"/>
    <property type="match status" value="1"/>
</dbReference>
<dbReference type="InterPro" id="IPR007627">
    <property type="entry name" value="RNA_pol_sigma70_r2"/>
</dbReference>
<comment type="similarity">
    <text evidence="1">Belongs to the sigma-70 factor family. ECF subfamily.</text>
</comment>
<evidence type="ECO:0000256" key="3">
    <source>
        <dbReference type="ARBA" id="ARBA00023082"/>
    </source>
</evidence>
<dbReference type="Gene3D" id="1.10.1740.10">
    <property type="match status" value="1"/>
</dbReference>
<evidence type="ECO:0000256" key="2">
    <source>
        <dbReference type="ARBA" id="ARBA00023015"/>
    </source>
</evidence>
<dbReference type="GO" id="GO:0016987">
    <property type="term" value="F:sigma factor activity"/>
    <property type="evidence" value="ECO:0007669"/>
    <property type="project" value="UniProtKB-KW"/>
</dbReference>
<dbReference type="InterPro" id="IPR036388">
    <property type="entry name" value="WH-like_DNA-bd_sf"/>
</dbReference>
<name>A0A3R6JVF3_9BACT</name>
<dbReference type="GO" id="GO:0006352">
    <property type="term" value="P:DNA-templated transcription initiation"/>
    <property type="evidence" value="ECO:0007669"/>
    <property type="project" value="InterPro"/>
</dbReference>
<keyword evidence="2" id="KW-0805">Transcription regulation</keyword>
<dbReference type="InterPro" id="IPR014284">
    <property type="entry name" value="RNA_pol_sigma-70_dom"/>
</dbReference>
<evidence type="ECO:0000313" key="6">
    <source>
        <dbReference type="Proteomes" id="UP000286260"/>
    </source>
</evidence>
<evidence type="ECO:0000256" key="4">
    <source>
        <dbReference type="ARBA" id="ARBA00023163"/>
    </source>
</evidence>
<accession>A0A3R6JVF3</accession>
<reference evidence="5 6" key="1">
    <citation type="submission" date="2018-08" db="EMBL/GenBank/DDBJ databases">
        <title>A genome reference for cultivated species of the human gut microbiota.</title>
        <authorList>
            <person name="Zou Y."/>
            <person name="Xue W."/>
            <person name="Luo G."/>
        </authorList>
    </citation>
    <scope>NUCLEOTIDE SEQUENCE [LARGE SCALE GENOMIC DNA]</scope>
    <source>
        <strain evidence="5 6">AM34-17</strain>
    </source>
</reference>
<keyword evidence="4" id="KW-0804">Transcription</keyword>
<dbReference type="InterPro" id="IPR013249">
    <property type="entry name" value="RNA_pol_sigma70_r4_t2"/>
</dbReference>
<dbReference type="PANTHER" id="PTHR43133">
    <property type="entry name" value="RNA POLYMERASE ECF-TYPE SIGMA FACTO"/>
    <property type="match status" value="1"/>
</dbReference>
<dbReference type="GO" id="GO:0003677">
    <property type="term" value="F:DNA binding"/>
    <property type="evidence" value="ECO:0007669"/>
    <property type="project" value="InterPro"/>
</dbReference>
<protein>
    <submittedName>
        <fullName evidence="5">RNA polymerase sigma-70 factor</fullName>
    </submittedName>
</protein>
<comment type="caution">
    <text evidence="5">The sequence shown here is derived from an EMBL/GenBank/DDBJ whole genome shotgun (WGS) entry which is preliminary data.</text>
</comment>
<dbReference type="SUPFAM" id="SSF88946">
    <property type="entry name" value="Sigma2 domain of RNA polymerase sigma factors"/>
    <property type="match status" value="1"/>
</dbReference>
<dbReference type="NCBIfam" id="TIGR02937">
    <property type="entry name" value="sigma70-ECF"/>
    <property type="match status" value="1"/>
</dbReference>
<keyword evidence="3" id="KW-0731">Sigma factor</keyword>
<dbReference type="PANTHER" id="PTHR43133:SF46">
    <property type="entry name" value="RNA POLYMERASE SIGMA-70 FACTOR ECF SUBFAMILY"/>
    <property type="match status" value="1"/>
</dbReference>
<evidence type="ECO:0000313" key="5">
    <source>
        <dbReference type="EMBL" id="RHC88994.1"/>
    </source>
</evidence>
<dbReference type="InterPro" id="IPR014327">
    <property type="entry name" value="RNA_pol_sigma70_bacteroid"/>
</dbReference>
<dbReference type="NCBIfam" id="TIGR02985">
    <property type="entry name" value="Sig70_bacteroi1"/>
    <property type="match status" value="1"/>
</dbReference>
<proteinExistence type="inferred from homology"/>
<gene>
    <name evidence="5" type="ORF">DW828_03440</name>
</gene>
<dbReference type="AlphaFoldDB" id="A0A3R6JVF3"/>
<dbReference type="SUPFAM" id="SSF88659">
    <property type="entry name" value="Sigma3 and sigma4 domains of RNA polymerase sigma factors"/>
    <property type="match status" value="1"/>
</dbReference>
<evidence type="ECO:0000256" key="1">
    <source>
        <dbReference type="ARBA" id="ARBA00010641"/>
    </source>
</evidence>
<dbReference type="Pfam" id="PF04542">
    <property type="entry name" value="Sigma70_r2"/>
    <property type="match status" value="1"/>
</dbReference>
<dbReference type="InterPro" id="IPR013325">
    <property type="entry name" value="RNA_pol_sigma_r2"/>
</dbReference>
<dbReference type="Pfam" id="PF08281">
    <property type="entry name" value="Sigma70_r4_2"/>
    <property type="match status" value="1"/>
</dbReference>
<dbReference type="Proteomes" id="UP000286260">
    <property type="component" value="Unassembled WGS sequence"/>
</dbReference>
<dbReference type="Gene3D" id="1.10.10.10">
    <property type="entry name" value="Winged helix-like DNA-binding domain superfamily/Winged helix DNA-binding domain"/>
    <property type="match status" value="1"/>
</dbReference>
<dbReference type="EMBL" id="QSII01000003">
    <property type="protein sequence ID" value="RHC88994.1"/>
    <property type="molecule type" value="Genomic_DNA"/>
</dbReference>
<sequence length="227" mass="26865">MIYVCLCFYLTDKCWKILQERWTSRIYVYLYRRFDSICMKGGSEIYSFNQLFTDYKGRFVHFANTYVGDSMVAEDIAIESLMYYWENRGKLAPDSNVPAYILTVIKHKCLNYLQRLRTREEIVEYLKDCDTWELNLRIATLEACNPEKLFTDELQSLVDKALETLPEQTRDIFVRSRYNNQSHKEIAVALGISTKTVEFHITKALKVLRVALKDYFPLLAFLPKFFC</sequence>
<dbReference type="InterPro" id="IPR039425">
    <property type="entry name" value="RNA_pol_sigma-70-like"/>
</dbReference>
<organism evidence="5 6">
    <name type="scientific">Parabacteroides merdae</name>
    <dbReference type="NCBI Taxonomy" id="46503"/>
    <lineage>
        <taxon>Bacteria</taxon>
        <taxon>Pseudomonadati</taxon>
        <taxon>Bacteroidota</taxon>
        <taxon>Bacteroidia</taxon>
        <taxon>Bacteroidales</taxon>
        <taxon>Tannerellaceae</taxon>
        <taxon>Parabacteroides</taxon>
    </lineage>
</organism>
<dbReference type="InterPro" id="IPR013324">
    <property type="entry name" value="RNA_pol_sigma_r3/r4-like"/>
</dbReference>